<keyword evidence="1" id="KW-0732">Signal</keyword>
<dbReference type="EMBL" id="KK115140">
    <property type="protein sequence ID" value="KFM64260.1"/>
    <property type="molecule type" value="Genomic_DNA"/>
</dbReference>
<feature type="non-terminal residue" evidence="2">
    <location>
        <position position="118"/>
    </location>
</feature>
<evidence type="ECO:0000256" key="1">
    <source>
        <dbReference type="SAM" id="SignalP"/>
    </source>
</evidence>
<evidence type="ECO:0000313" key="3">
    <source>
        <dbReference type="Proteomes" id="UP000054359"/>
    </source>
</evidence>
<proteinExistence type="predicted"/>
<sequence>MFPILAAVVLFCSTSIWAGDPCPPKAELPFCTCIRTLIEEASPEYNARFRTPPTELTTKSILTTVKIPTQFPEELNNGSFYTVVECKVSKILAALEETIPSALNRKLVDKLILTEVPP</sequence>
<feature type="signal peptide" evidence="1">
    <location>
        <begin position="1"/>
        <end position="18"/>
    </location>
</feature>
<protein>
    <submittedName>
        <fullName evidence="2">Uncharacterized protein</fullName>
    </submittedName>
</protein>
<accession>A0A087TGM1</accession>
<organism evidence="2 3">
    <name type="scientific">Stegodyphus mimosarum</name>
    <name type="common">African social velvet spider</name>
    <dbReference type="NCBI Taxonomy" id="407821"/>
    <lineage>
        <taxon>Eukaryota</taxon>
        <taxon>Metazoa</taxon>
        <taxon>Ecdysozoa</taxon>
        <taxon>Arthropoda</taxon>
        <taxon>Chelicerata</taxon>
        <taxon>Arachnida</taxon>
        <taxon>Araneae</taxon>
        <taxon>Araneomorphae</taxon>
        <taxon>Entelegynae</taxon>
        <taxon>Eresoidea</taxon>
        <taxon>Eresidae</taxon>
        <taxon>Stegodyphus</taxon>
    </lineage>
</organism>
<dbReference type="Proteomes" id="UP000054359">
    <property type="component" value="Unassembled WGS sequence"/>
</dbReference>
<reference evidence="2 3" key="1">
    <citation type="submission" date="2013-11" db="EMBL/GenBank/DDBJ databases">
        <title>Genome sequencing of Stegodyphus mimosarum.</title>
        <authorList>
            <person name="Bechsgaard J."/>
        </authorList>
    </citation>
    <scope>NUCLEOTIDE SEQUENCE [LARGE SCALE GENOMIC DNA]</scope>
</reference>
<feature type="chain" id="PRO_5001829722" evidence="1">
    <location>
        <begin position="19"/>
        <end position="118"/>
    </location>
</feature>
<dbReference type="AlphaFoldDB" id="A0A087TGM1"/>
<keyword evidence="3" id="KW-1185">Reference proteome</keyword>
<gene>
    <name evidence="2" type="ORF">X975_23764</name>
</gene>
<name>A0A087TGM1_STEMI</name>
<evidence type="ECO:0000313" key="2">
    <source>
        <dbReference type="EMBL" id="KFM64260.1"/>
    </source>
</evidence>